<feature type="region of interest" description="Disordered" evidence="1">
    <location>
        <begin position="164"/>
        <end position="188"/>
    </location>
</feature>
<keyword evidence="2" id="KW-0472">Membrane</keyword>
<dbReference type="EMBL" id="ML735844">
    <property type="protein sequence ID" value="KAE8412185.1"/>
    <property type="molecule type" value="Genomic_DNA"/>
</dbReference>
<keyword evidence="4" id="KW-1185">Reference proteome</keyword>
<keyword evidence="2" id="KW-1133">Transmembrane helix</keyword>
<evidence type="ECO:0000313" key="3">
    <source>
        <dbReference type="EMBL" id="KAE8412185.1"/>
    </source>
</evidence>
<evidence type="ECO:0000256" key="1">
    <source>
        <dbReference type="SAM" id="MobiDB-lite"/>
    </source>
</evidence>
<feature type="compositionally biased region" description="Basic and acidic residues" evidence="1">
    <location>
        <begin position="164"/>
        <end position="173"/>
    </location>
</feature>
<evidence type="ECO:0000256" key="2">
    <source>
        <dbReference type="SAM" id="Phobius"/>
    </source>
</evidence>
<proteinExistence type="predicted"/>
<name>A0ABQ6W4Y3_9EURO</name>
<dbReference type="Proteomes" id="UP000325395">
    <property type="component" value="Unassembled WGS sequence"/>
</dbReference>
<accession>A0ABQ6W4Y3</accession>
<protein>
    <submittedName>
        <fullName evidence="3">Uncharacterized protein</fullName>
    </submittedName>
</protein>
<gene>
    <name evidence="3" type="ORF">BDV36DRAFT_305057</name>
</gene>
<organism evidence="3 4">
    <name type="scientific">Aspergillus pseudocaelatus</name>
    <dbReference type="NCBI Taxonomy" id="1825620"/>
    <lineage>
        <taxon>Eukaryota</taxon>
        <taxon>Fungi</taxon>
        <taxon>Dikarya</taxon>
        <taxon>Ascomycota</taxon>
        <taxon>Pezizomycotina</taxon>
        <taxon>Eurotiomycetes</taxon>
        <taxon>Eurotiomycetidae</taxon>
        <taxon>Eurotiales</taxon>
        <taxon>Aspergillaceae</taxon>
        <taxon>Aspergillus</taxon>
        <taxon>Aspergillus subgen. Circumdati</taxon>
    </lineage>
</organism>
<feature type="transmembrane region" description="Helical" evidence="2">
    <location>
        <begin position="78"/>
        <end position="98"/>
    </location>
</feature>
<keyword evidence="2" id="KW-0812">Transmembrane</keyword>
<feature type="transmembrane region" description="Helical" evidence="2">
    <location>
        <begin position="15"/>
        <end position="38"/>
    </location>
</feature>
<reference evidence="3 4" key="1">
    <citation type="submission" date="2019-04" db="EMBL/GenBank/DDBJ databases">
        <authorList>
            <consortium name="DOE Joint Genome Institute"/>
            <person name="Mondo S."/>
            <person name="Kjaerbolling I."/>
            <person name="Vesth T."/>
            <person name="Frisvad J.C."/>
            <person name="Nybo J.L."/>
            <person name="Theobald S."/>
            <person name="Kildgaard S."/>
            <person name="Isbrandt T."/>
            <person name="Kuo A."/>
            <person name="Sato A."/>
            <person name="Lyhne E.K."/>
            <person name="Kogle M.E."/>
            <person name="Wiebenga A."/>
            <person name="Kun R.S."/>
            <person name="Lubbers R.J."/>
            <person name="Makela M.R."/>
            <person name="Barry K."/>
            <person name="Chovatia M."/>
            <person name="Clum A."/>
            <person name="Daum C."/>
            <person name="Haridas S."/>
            <person name="He G."/>
            <person name="LaButti K."/>
            <person name="Lipzen A."/>
            <person name="Riley R."/>
            <person name="Salamov A."/>
            <person name="Simmons B.A."/>
            <person name="Magnuson J.K."/>
            <person name="Henrissat B."/>
            <person name="Mortensen U.H."/>
            <person name="Larsen T.O."/>
            <person name="Devries R.P."/>
            <person name="Grigoriev I.V."/>
            <person name="Machida M."/>
            <person name="Baker S.E."/>
            <person name="Andersen M.R."/>
            <person name="Cantor M.N."/>
            <person name="Hua S.X."/>
        </authorList>
    </citation>
    <scope>NUCLEOTIDE SEQUENCE [LARGE SCALE GENOMIC DNA]</scope>
    <source>
        <strain evidence="3 4">CBS 117616</strain>
    </source>
</reference>
<evidence type="ECO:0000313" key="4">
    <source>
        <dbReference type="Proteomes" id="UP000325395"/>
    </source>
</evidence>
<sequence length="188" mass="22274">MSALFTLSSSVYPTYLFFFFFFFFFFFLFLLLPTLFLYSFPSLCLPEIPGEILLSHVYWIWHGHHVWRFKESTKEGRLFFLFLFLFLSFLFYFIFFSLSCLDPIDVWLQFMLYTMFLSHEGKQTKFTIIVAYLDGLLLLQDGGAFPDCFVLFFTPPGGNGLTREGNHFNESEKRKLRGSATQEHKRPP</sequence>